<evidence type="ECO:0000313" key="9">
    <source>
        <dbReference type="Proteomes" id="UP001151760"/>
    </source>
</evidence>
<dbReference type="SUPFAM" id="SSF56672">
    <property type="entry name" value="DNA/RNA polymerases"/>
    <property type="match status" value="1"/>
</dbReference>
<name>A0ABQ5G3J1_9ASTR</name>
<dbReference type="Pfam" id="PF17917">
    <property type="entry name" value="RT_RNaseH"/>
    <property type="match status" value="1"/>
</dbReference>
<protein>
    <submittedName>
        <fullName evidence="8">Reverse transcriptase domain-containing protein</fullName>
    </submittedName>
</protein>
<dbReference type="CDD" id="cd01647">
    <property type="entry name" value="RT_LTR"/>
    <property type="match status" value="1"/>
</dbReference>
<keyword evidence="9" id="KW-1185">Reference proteome</keyword>
<proteinExistence type="predicted"/>
<dbReference type="PANTHER" id="PTHR37984">
    <property type="entry name" value="PROTEIN CBG26694"/>
    <property type="match status" value="1"/>
</dbReference>
<dbReference type="Gene3D" id="3.10.10.10">
    <property type="entry name" value="HIV Type 1 Reverse Transcriptase, subunit A, domain 1"/>
    <property type="match status" value="1"/>
</dbReference>
<dbReference type="InterPro" id="IPR050951">
    <property type="entry name" value="Retrovirus_Pol_polyprotein"/>
</dbReference>
<evidence type="ECO:0000256" key="5">
    <source>
        <dbReference type="ARBA" id="ARBA00022801"/>
    </source>
</evidence>
<evidence type="ECO:0000256" key="1">
    <source>
        <dbReference type="ARBA" id="ARBA00022679"/>
    </source>
</evidence>
<dbReference type="SUPFAM" id="SSF53098">
    <property type="entry name" value="Ribonuclease H-like"/>
    <property type="match status" value="1"/>
</dbReference>
<keyword evidence="6 8" id="KW-0695">RNA-directed DNA polymerase</keyword>
<evidence type="ECO:0000256" key="2">
    <source>
        <dbReference type="ARBA" id="ARBA00022695"/>
    </source>
</evidence>
<dbReference type="Proteomes" id="UP001151760">
    <property type="component" value="Unassembled WGS sequence"/>
</dbReference>
<dbReference type="Pfam" id="PF00078">
    <property type="entry name" value="RVT_1"/>
    <property type="match status" value="1"/>
</dbReference>
<comment type="caution">
    <text evidence="8">The sequence shown here is derived from an EMBL/GenBank/DDBJ whole genome shotgun (WGS) entry which is preliminary data.</text>
</comment>
<dbReference type="Gene3D" id="3.30.420.10">
    <property type="entry name" value="Ribonuclease H-like superfamily/Ribonuclease H"/>
    <property type="match status" value="2"/>
</dbReference>
<dbReference type="EMBL" id="BQNB010018007">
    <property type="protein sequence ID" value="GJT69653.1"/>
    <property type="molecule type" value="Genomic_DNA"/>
</dbReference>
<dbReference type="GO" id="GO:0003964">
    <property type="term" value="F:RNA-directed DNA polymerase activity"/>
    <property type="evidence" value="ECO:0007669"/>
    <property type="project" value="UniProtKB-KW"/>
</dbReference>
<organism evidence="8 9">
    <name type="scientific">Tanacetum coccineum</name>
    <dbReference type="NCBI Taxonomy" id="301880"/>
    <lineage>
        <taxon>Eukaryota</taxon>
        <taxon>Viridiplantae</taxon>
        <taxon>Streptophyta</taxon>
        <taxon>Embryophyta</taxon>
        <taxon>Tracheophyta</taxon>
        <taxon>Spermatophyta</taxon>
        <taxon>Magnoliopsida</taxon>
        <taxon>eudicotyledons</taxon>
        <taxon>Gunneridae</taxon>
        <taxon>Pentapetalae</taxon>
        <taxon>asterids</taxon>
        <taxon>campanulids</taxon>
        <taxon>Asterales</taxon>
        <taxon>Asteraceae</taxon>
        <taxon>Asteroideae</taxon>
        <taxon>Anthemideae</taxon>
        <taxon>Anthemidinae</taxon>
        <taxon>Tanacetum</taxon>
    </lineage>
</organism>
<keyword evidence="4" id="KW-0255">Endonuclease</keyword>
<dbReference type="PROSITE" id="PS50878">
    <property type="entry name" value="RT_POL"/>
    <property type="match status" value="1"/>
</dbReference>
<dbReference type="InterPro" id="IPR043502">
    <property type="entry name" value="DNA/RNA_pol_sf"/>
</dbReference>
<dbReference type="InterPro" id="IPR036397">
    <property type="entry name" value="RNaseH_sf"/>
</dbReference>
<evidence type="ECO:0000256" key="6">
    <source>
        <dbReference type="ARBA" id="ARBA00022918"/>
    </source>
</evidence>
<reference evidence="8" key="2">
    <citation type="submission" date="2022-01" db="EMBL/GenBank/DDBJ databases">
        <authorList>
            <person name="Yamashiro T."/>
            <person name="Shiraishi A."/>
            <person name="Satake H."/>
            <person name="Nakayama K."/>
        </authorList>
    </citation>
    <scope>NUCLEOTIDE SEQUENCE</scope>
</reference>
<evidence type="ECO:0000259" key="7">
    <source>
        <dbReference type="PROSITE" id="PS50878"/>
    </source>
</evidence>
<evidence type="ECO:0000256" key="3">
    <source>
        <dbReference type="ARBA" id="ARBA00022722"/>
    </source>
</evidence>
<reference evidence="8" key="1">
    <citation type="journal article" date="2022" name="Int. J. Mol. Sci.">
        <title>Draft Genome of Tanacetum Coccineum: Genomic Comparison of Closely Related Tanacetum-Family Plants.</title>
        <authorList>
            <person name="Yamashiro T."/>
            <person name="Shiraishi A."/>
            <person name="Nakayama K."/>
            <person name="Satake H."/>
        </authorList>
    </citation>
    <scope>NUCLEOTIDE SEQUENCE</scope>
</reference>
<dbReference type="Gene3D" id="1.10.340.70">
    <property type="match status" value="1"/>
</dbReference>
<dbReference type="InterPro" id="IPR041373">
    <property type="entry name" value="RT_RNaseH"/>
</dbReference>
<keyword evidence="3" id="KW-0540">Nuclease</keyword>
<gene>
    <name evidence="8" type="ORF">Tco_1028939</name>
</gene>
<dbReference type="InterPro" id="IPR012337">
    <property type="entry name" value="RNaseH-like_sf"/>
</dbReference>
<accession>A0ABQ5G3J1</accession>
<dbReference type="CDD" id="cd09274">
    <property type="entry name" value="RNase_HI_RT_Ty3"/>
    <property type="match status" value="1"/>
</dbReference>
<keyword evidence="1" id="KW-0808">Transferase</keyword>
<dbReference type="InterPro" id="IPR043128">
    <property type="entry name" value="Rev_trsase/Diguanyl_cyclase"/>
</dbReference>
<evidence type="ECO:0000256" key="4">
    <source>
        <dbReference type="ARBA" id="ARBA00022759"/>
    </source>
</evidence>
<dbReference type="Pfam" id="PF08284">
    <property type="entry name" value="RVP_2"/>
    <property type="match status" value="1"/>
</dbReference>
<feature type="domain" description="Reverse transcriptase" evidence="7">
    <location>
        <begin position="352"/>
        <end position="550"/>
    </location>
</feature>
<keyword evidence="2" id="KW-0548">Nucleotidyltransferase</keyword>
<dbReference type="InterPro" id="IPR041588">
    <property type="entry name" value="Integrase_H2C2"/>
</dbReference>
<dbReference type="PANTHER" id="PTHR37984:SF5">
    <property type="entry name" value="PROTEIN NYNRIN-LIKE"/>
    <property type="match status" value="1"/>
</dbReference>
<dbReference type="InterPro" id="IPR000477">
    <property type="entry name" value="RT_dom"/>
</dbReference>
<sequence>MMTDKYCPKGKIKNLEIKLWNLKVKGTDVLSYNQRFQELVLMCGRMFPKESNEVEKYVSGLLDMIQGSVMTSKPKTIQDAIKFATELMDQKIHTLLTVKLKTKGSLMITQETTRINSSLSKGKMWQVPTLLGLRRRKSTEDLNLCALNETTITMGSVLSRTPTIRGLAIWPETIGGHFKRDFPKLKSNNSGNQAGNGGATARAYAIGNARKNLDVNVVTGTLLLNNHYASILFDTGSNRSFVFTAFSSLIDIVPTALDHDYDVALADGKIIGVNTIIRAKYHAVIVCVEKIILIPFGNEILIVRGDGSNNGHESRLNIISCTKTQKYLLKGCHVFLAHVTAKKTEDKSEEKRLEDVPIVRDFPEGAPVLFVKKKDGSFRMCIDYRELNKLTVRNYYPLPRIDDLFDQLQGSSVYSKIDLRSGYHQLRVRKEDISKTAFRTHYGHYEFQVMPFGLTNAPNVFMDLMNWVCKPYLDKFVIVFIDDILIYSKSKQENEEHLKLILELLKKEELSCWLLSKFIEGFSKIAKSMTKLFDWGDKQEATFQLLKQKLCSAPILALPEGSENIIVYCDASHKGLGAVLMQNEKVIAYASRQLKINEKNYTTHDLELGAVVFALKIWRHYLYETKCTIFTDHKILQHILDQKELNMRQRRWMELLSDYDCEIRYHLGKANVVADALCRKEQIKPLRVQALVMTIGLDLPKQILEAQTEARKPKNLKAKDVGGMLVETSRESENPKKEKTLIMHESHKSKYSVHPGSNKMYQDMKKLYWWPNKKADIATYVSKCLTCLKVKAEHQKPSSLLVQPEIPQWKWDNITMDFITKLSRTSSGYDTIWVIVDRLTKSAHFLPMRENDSMNKLTRVIFQKALGTRLDMSTAYRPQTDGQRNHSDTRRYVTCLPDRLWKGLG</sequence>
<keyword evidence="5" id="KW-0378">Hydrolase</keyword>
<dbReference type="Pfam" id="PF17921">
    <property type="entry name" value="Integrase_H2C2"/>
    <property type="match status" value="1"/>
</dbReference>
<dbReference type="Gene3D" id="3.30.70.270">
    <property type="match status" value="2"/>
</dbReference>
<evidence type="ECO:0000313" key="8">
    <source>
        <dbReference type="EMBL" id="GJT69653.1"/>
    </source>
</evidence>